<evidence type="ECO:0000256" key="4">
    <source>
        <dbReference type="ARBA" id="ARBA00022801"/>
    </source>
</evidence>
<evidence type="ECO:0000313" key="10">
    <source>
        <dbReference type="EnsemblPlants" id="Ma07_p12260.1"/>
    </source>
</evidence>
<dbReference type="FunFam" id="2.160.20.10:FF:000001">
    <property type="entry name" value="Pectinesterase"/>
    <property type="match status" value="1"/>
</dbReference>
<dbReference type="UniPathway" id="UPA00545">
    <property type="reaction ID" value="UER00823"/>
</dbReference>
<dbReference type="EMBL" id="HG996473">
    <property type="protein sequence ID" value="CAG1856374.1"/>
    <property type="molecule type" value="Genomic_DNA"/>
</dbReference>
<feature type="domain" description="Pectinesterase inhibitor" evidence="8">
    <location>
        <begin position="21"/>
        <end position="165"/>
    </location>
</feature>
<dbReference type="GO" id="GO:0042545">
    <property type="term" value="P:cell wall modification"/>
    <property type="evidence" value="ECO:0007669"/>
    <property type="project" value="UniProtKB-UniRule"/>
</dbReference>
<dbReference type="GO" id="GO:0046910">
    <property type="term" value="F:pectinesterase inhibitor activity"/>
    <property type="evidence" value="ECO:0000318"/>
    <property type="project" value="GO_Central"/>
</dbReference>
<dbReference type="InterPro" id="IPR035513">
    <property type="entry name" value="Invertase/methylesterase_inhib"/>
</dbReference>
<name>A0A804JV12_MUSAM</name>
<sequence length="522" mass="57962">MATLLANLVILYFNFLLVLKVAANDPISWCNQTPHPKVCSSMLENEIAESISQSDFRDVLLRATTARTVLALRQISSMDMTLLDKPAKAALADCLKLYNDTIIRLQHSMRSSSSIEDSQTWLSAAKANERTCRDGFVELGSTFPLASSSFVTNHLSESLSNMLAVNIATPRDKPPPKNRRLLSDGFPRWVKAADRKLIQTGVTIKPDLVVAKDGSGNYKTISEAVAASVNLRQTTSRFVIYVKAGVYSETVDIALNMVNLMMVGDGKDDTIVTGSKNVVDGTSTFNTATFRVDGEGFIGQDMGFENTAGPEKHQAVALRSSADRSVFYRCSFKGYQDTLYVHTNRQFYRNCDIYGTVDFIFGDAAVVFQNPKIYVRKPMDRQKNTVTAQGRDDFHENTGIVMHAAFVMAAPDLKPVQGSFQTFLGRPWQQYSRTVYLLSRLDDLVDPAGWLAWNKTMSVSNLYYAEFQSKGDRADTSKRVNWPGYHVLTTDQEVEPFTAGKFLTGDSWIRATGVPYASGLYG</sequence>
<dbReference type="AlphaFoldDB" id="A0A804JV12"/>
<dbReference type="InterPro" id="IPR011050">
    <property type="entry name" value="Pectin_lyase_fold/virulence"/>
</dbReference>
<dbReference type="Gene3D" id="2.160.20.10">
    <property type="entry name" value="Single-stranded right-handed beta-helix, Pectin lyase-like"/>
    <property type="match status" value="1"/>
</dbReference>
<evidence type="ECO:0000256" key="2">
    <source>
        <dbReference type="ARBA" id="ARBA00006027"/>
    </source>
</evidence>
<dbReference type="SUPFAM" id="SSF51126">
    <property type="entry name" value="Pectin lyase-like"/>
    <property type="match status" value="1"/>
</dbReference>
<proteinExistence type="inferred from homology"/>
<evidence type="ECO:0000256" key="6">
    <source>
        <dbReference type="PROSITE-ProRule" id="PRU10040"/>
    </source>
</evidence>
<dbReference type="InterPro" id="IPR000070">
    <property type="entry name" value="Pectinesterase_cat"/>
</dbReference>
<keyword evidence="11" id="KW-1185">Reference proteome</keyword>
<dbReference type="Gramene" id="Ma07_t12260.1">
    <property type="protein sequence ID" value="Ma07_p12260.1"/>
    <property type="gene ID" value="Ma07_g12260"/>
</dbReference>
<comment type="catalytic activity">
    <reaction evidence="7">
        <text>[(1-&gt;4)-alpha-D-galacturonosyl methyl ester](n) + n H2O = [(1-&gt;4)-alpha-D-galacturonosyl](n) + n methanol + n H(+)</text>
        <dbReference type="Rhea" id="RHEA:22380"/>
        <dbReference type="Rhea" id="RHEA-COMP:14570"/>
        <dbReference type="Rhea" id="RHEA-COMP:14573"/>
        <dbReference type="ChEBI" id="CHEBI:15377"/>
        <dbReference type="ChEBI" id="CHEBI:15378"/>
        <dbReference type="ChEBI" id="CHEBI:17790"/>
        <dbReference type="ChEBI" id="CHEBI:140522"/>
        <dbReference type="ChEBI" id="CHEBI:140523"/>
        <dbReference type="EC" id="3.1.1.11"/>
    </reaction>
</comment>
<dbReference type="NCBIfam" id="TIGR01614">
    <property type="entry name" value="PME_inhib"/>
    <property type="match status" value="1"/>
</dbReference>
<dbReference type="SMART" id="SM00856">
    <property type="entry name" value="PMEI"/>
    <property type="match status" value="1"/>
</dbReference>
<dbReference type="PROSITE" id="PS00503">
    <property type="entry name" value="PECTINESTERASE_2"/>
    <property type="match status" value="1"/>
</dbReference>
<comment type="pathway">
    <text evidence="1 7">Glycan metabolism; pectin degradation; 2-dehydro-3-deoxy-D-gluconate from pectin: step 1/5.</text>
</comment>
<gene>
    <name evidence="9" type="ORF">GSMUA_42640.1</name>
</gene>
<dbReference type="Proteomes" id="UP000012960">
    <property type="component" value="Unplaced"/>
</dbReference>
<dbReference type="KEGG" id="mus:103991844"/>
<dbReference type="EnsemblPlants" id="Ma07_t12260.1">
    <property type="protein sequence ID" value="Ma07_p12260.1"/>
    <property type="gene ID" value="Ma07_g12260"/>
</dbReference>
<dbReference type="OrthoDB" id="2019149at2759"/>
<dbReference type="InterPro" id="IPR012334">
    <property type="entry name" value="Pectin_lyas_fold"/>
</dbReference>
<dbReference type="Gene3D" id="1.20.140.40">
    <property type="entry name" value="Invertase/pectin methylesterase inhibitor family protein"/>
    <property type="match status" value="1"/>
</dbReference>
<dbReference type="InterPro" id="IPR006501">
    <property type="entry name" value="Pectinesterase_inhib_dom"/>
</dbReference>
<keyword evidence="4 7" id="KW-0378">Hydrolase</keyword>
<feature type="signal peptide" evidence="7">
    <location>
        <begin position="1"/>
        <end position="23"/>
    </location>
</feature>
<dbReference type="SMR" id="A0A804JV12"/>
<dbReference type="GO" id="GO:0030599">
    <property type="term" value="F:pectinesterase activity"/>
    <property type="evidence" value="ECO:0000318"/>
    <property type="project" value="GO_Central"/>
</dbReference>
<dbReference type="Pfam" id="PF01095">
    <property type="entry name" value="Pectinesterase"/>
    <property type="match status" value="1"/>
</dbReference>
<comment type="similarity">
    <text evidence="3">In the C-terminal section; belongs to the pectinesterase family.</text>
</comment>
<protein>
    <recommendedName>
        <fullName evidence="7">Pectinesterase</fullName>
        <ecNumber evidence="7">3.1.1.11</ecNumber>
    </recommendedName>
</protein>
<evidence type="ECO:0000256" key="7">
    <source>
        <dbReference type="RuleBase" id="RU000589"/>
    </source>
</evidence>
<evidence type="ECO:0000256" key="5">
    <source>
        <dbReference type="ARBA" id="ARBA00023085"/>
    </source>
</evidence>
<keyword evidence="7" id="KW-0732">Signal</keyword>
<evidence type="ECO:0000313" key="11">
    <source>
        <dbReference type="Proteomes" id="UP000012960"/>
    </source>
</evidence>
<dbReference type="InParanoid" id="A0A804JV12"/>
<accession>A0A804JV12</accession>
<evidence type="ECO:0000256" key="3">
    <source>
        <dbReference type="ARBA" id="ARBA00007786"/>
    </source>
</evidence>
<feature type="active site" evidence="6">
    <location>
        <position position="358"/>
    </location>
</feature>
<dbReference type="PANTHER" id="PTHR31707">
    <property type="entry name" value="PECTINESTERASE"/>
    <property type="match status" value="1"/>
</dbReference>
<evidence type="ECO:0000256" key="1">
    <source>
        <dbReference type="ARBA" id="ARBA00005184"/>
    </source>
</evidence>
<organism evidence="10 11">
    <name type="scientific">Musa acuminata subsp. malaccensis</name>
    <name type="common">Wild banana</name>
    <name type="synonym">Musa malaccensis</name>
    <dbReference type="NCBI Taxonomy" id="214687"/>
    <lineage>
        <taxon>Eukaryota</taxon>
        <taxon>Viridiplantae</taxon>
        <taxon>Streptophyta</taxon>
        <taxon>Embryophyta</taxon>
        <taxon>Tracheophyta</taxon>
        <taxon>Spermatophyta</taxon>
        <taxon>Magnoliopsida</taxon>
        <taxon>Liliopsida</taxon>
        <taxon>Zingiberales</taxon>
        <taxon>Musaceae</taxon>
        <taxon>Musa</taxon>
    </lineage>
</organism>
<evidence type="ECO:0000313" key="9">
    <source>
        <dbReference type="EMBL" id="CAG1856374.1"/>
    </source>
</evidence>
<evidence type="ECO:0000259" key="8">
    <source>
        <dbReference type="SMART" id="SM00856"/>
    </source>
</evidence>
<feature type="chain" id="PRO_5033954909" description="Pectinesterase" evidence="7">
    <location>
        <begin position="24"/>
        <end position="522"/>
    </location>
</feature>
<reference evidence="9" key="1">
    <citation type="submission" date="2021-03" db="EMBL/GenBank/DDBJ databases">
        <authorList>
            <consortium name="Genoscope - CEA"/>
            <person name="William W."/>
        </authorList>
    </citation>
    <scope>NUCLEOTIDE SEQUENCE</scope>
    <source>
        <strain evidence="9">Doubled-haploid Pahang</strain>
    </source>
</reference>
<dbReference type="SUPFAM" id="SSF101148">
    <property type="entry name" value="Plant invertase/pectin methylesterase inhibitor"/>
    <property type="match status" value="1"/>
</dbReference>
<reference evidence="10" key="2">
    <citation type="submission" date="2021-05" db="UniProtKB">
        <authorList>
            <consortium name="EnsemblPlants"/>
        </authorList>
    </citation>
    <scope>IDENTIFICATION</scope>
    <source>
        <strain evidence="10">subsp. malaccensis</strain>
    </source>
</reference>
<keyword evidence="5 7" id="KW-0063">Aspartyl esterase</keyword>
<dbReference type="EC" id="3.1.1.11" evidence="7"/>
<dbReference type="GO" id="GO:0045490">
    <property type="term" value="P:pectin catabolic process"/>
    <property type="evidence" value="ECO:0007669"/>
    <property type="project" value="UniProtKB-UniRule"/>
</dbReference>
<dbReference type="Pfam" id="PF04043">
    <property type="entry name" value="PMEI"/>
    <property type="match status" value="1"/>
</dbReference>
<dbReference type="InterPro" id="IPR033131">
    <property type="entry name" value="Pectinesterase_Asp_AS"/>
</dbReference>
<comment type="similarity">
    <text evidence="2">In the N-terminal section; belongs to the PMEI family.</text>
</comment>
<dbReference type="CDD" id="cd15798">
    <property type="entry name" value="PMEI-like_3"/>
    <property type="match status" value="1"/>
</dbReference>